<keyword evidence="3" id="KW-0808">Transferase</keyword>
<dbReference type="GO" id="GO:0008972">
    <property type="term" value="F:phosphomethylpyrimidine kinase activity"/>
    <property type="evidence" value="ECO:0007669"/>
    <property type="project" value="InterPro"/>
</dbReference>
<dbReference type="EC" id="2.7.1.49" evidence="2"/>
<feature type="domain" description="Pyridoxamine kinase/Phosphomethylpyrimidine kinase" evidence="7">
    <location>
        <begin position="12"/>
        <end position="259"/>
    </location>
</feature>
<evidence type="ECO:0000256" key="6">
    <source>
        <dbReference type="ARBA" id="ARBA00022840"/>
    </source>
</evidence>
<accession>A0A2U8DZJ5</accession>
<gene>
    <name evidence="8" type="primary">thiD</name>
    <name evidence="8" type="ORF">CKA38_01000</name>
</gene>
<dbReference type="PANTHER" id="PTHR20858:SF17">
    <property type="entry name" value="HYDROXYMETHYLPYRIMIDINE_PHOSPHOMETHYLPYRIMIDINE KINASE THI20-RELATED"/>
    <property type="match status" value="1"/>
</dbReference>
<dbReference type="GO" id="GO:0009228">
    <property type="term" value="P:thiamine biosynthetic process"/>
    <property type="evidence" value="ECO:0007669"/>
    <property type="project" value="InterPro"/>
</dbReference>
<dbReference type="PANTHER" id="PTHR20858">
    <property type="entry name" value="PHOSPHOMETHYLPYRIMIDINE KINASE"/>
    <property type="match status" value="1"/>
</dbReference>
<dbReference type="GO" id="GO:0005829">
    <property type="term" value="C:cytosol"/>
    <property type="evidence" value="ECO:0007669"/>
    <property type="project" value="TreeGrafter"/>
</dbReference>
<dbReference type="Pfam" id="PF08543">
    <property type="entry name" value="Phos_pyr_kin"/>
    <property type="match status" value="1"/>
</dbReference>
<dbReference type="Gene3D" id="3.40.1190.20">
    <property type="match status" value="1"/>
</dbReference>
<dbReference type="FunFam" id="3.40.1190.20:FF:000003">
    <property type="entry name" value="Phosphomethylpyrimidine kinase ThiD"/>
    <property type="match status" value="1"/>
</dbReference>
<dbReference type="InterPro" id="IPR013749">
    <property type="entry name" value="PM/HMP-P_kinase-1"/>
</dbReference>
<proteinExistence type="predicted"/>
<dbReference type="CDD" id="cd01169">
    <property type="entry name" value="HMPP_kinase"/>
    <property type="match status" value="1"/>
</dbReference>
<keyword evidence="5 8" id="KW-0418">Kinase</keyword>
<dbReference type="GO" id="GO:0005524">
    <property type="term" value="F:ATP binding"/>
    <property type="evidence" value="ECO:0007669"/>
    <property type="project" value="UniProtKB-KW"/>
</dbReference>
<keyword evidence="4" id="KW-0547">Nucleotide-binding</keyword>
<evidence type="ECO:0000256" key="4">
    <source>
        <dbReference type="ARBA" id="ARBA00022741"/>
    </source>
</evidence>
<name>A0A2U8DZJ5_9BACT</name>
<dbReference type="InterPro" id="IPR029056">
    <property type="entry name" value="Ribokinase-like"/>
</dbReference>
<organism evidence="8 9">
    <name type="scientific">Ereboglobus luteus</name>
    <dbReference type="NCBI Taxonomy" id="1796921"/>
    <lineage>
        <taxon>Bacteria</taxon>
        <taxon>Pseudomonadati</taxon>
        <taxon>Verrucomicrobiota</taxon>
        <taxon>Opitutia</taxon>
        <taxon>Opitutales</taxon>
        <taxon>Opitutaceae</taxon>
        <taxon>Ereboglobus</taxon>
    </lineage>
</organism>
<evidence type="ECO:0000256" key="3">
    <source>
        <dbReference type="ARBA" id="ARBA00022679"/>
    </source>
</evidence>
<dbReference type="NCBIfam" id="TIGR00097">
    <property type="entry name" value="HMP-P_kinase"/>
    <property type="match status" value="1"/>
</dbReference>
<dbReference type="SUPFAM" id="SSF53613">
    <property type="entry name" value="Ribokinase-like"/>
    <property type="match status" value="1"/>
</dbReference>
<evidence type="ECO:0000256" key="1">
    <source>
        <dbReference type="ARBA" id="ARBA00004948"/>
    </source>
</evidence>
<dbReference type="GO" id="GO:0008902">
    <property type="term" value="F:hydroxymethylpyrimidine kinase activity"/>
    <property type="evidence" value="ECO:0007669"/>
    <property type="project" value="UniProtKB-EC"/>
</dbReference>
<comment type="pathway">
    <text evidence="1">Cofactor biosynthesis; thiamine diphosphate biosynthesis.</text>
</comment>
<dbReference type="OrthoDB" id="9810880at2"/>
<sequence length="266" mass="28291">MIPNVLTIATTDPSGGAGVLADLKAFSANGAYGMGVLAALTAQNTQTVTGIYPIPLDFITRQIDTLYADVRVDSVKIGMLGTAEITRRVAADLRRHNAKRIVIDPVMVSKSKHQLLAHDAIESLRGELFPLAEIITPNIPETEVLLGCAPIKNLDDMRKAARALRELGPRIVMVKGGHLDGAESIDIVDDGVTQTELRAPRIATKNTHGTGCTLSAAIAAQLPQCATPLDAIRAAKAYLTRAIEASGALDVGSGHGPTHHFWNLWK</sequence>
<dbReference type="RefSeq" id="WP_108823837.1">
    <property type="nucleotide sequence ID" value="NZ_CP023004.1"/>
</dbReference>
<evidence type="ECO:0000259" key="7">
    <source>
        <dbReference type="Pfam" id="PF08543"/>
    </source>
</evidence>
<keyword evidence="9" id="KW-1185">Reference proteome</keyword>
<dbReference type="InterPro" id="IPR004399">
    <property type="entry name" value="HMP/HMP-P_kinase_dom"/>
</dbReference>
<evidence type="ECO:0000313" key="9">
    <source>
        <dbReference type="Proteomes" id="UP000244896"/>
    </source>
</evidence>
<dbReference type="AlphaFoldDB" id="A0A2U8DZJ5"/>
<evidence type="ECO:0000256" key="2">
    <source>
        <dbReference type="ARBA" id="ARBA00012135"/>
    </source>
</evidence>
<evidence type="ECO:0000313" key="8">
    <source>
        <dbReference type="EMBL" id="AWI08029.1"/>
    </source>
</evidence>
<dbReference type="Proteomes" id="UP000244896">
    <property type="component" value="Chromosome"/>
</dbReference>
<evidence type="ECO:0000256" key="5">
    <source>
        <dbReference type="ARBA" id="ARBA00022777"/>
    </source>
</evidence>
<dbReference type="KEGG" id="elut:CKA38_01000"/>
<protein>
    <recommendedName>
        <fullName evidence="2">hydroxymethylpyrimidine kinase</fullName>
        <ecNumber evidence="2">2.7.1.49</ecNumber>
    </recommendedName>
</protein>
<dbReference type="EMBL" id="CP023004">
    <property type="protein sequence ID" value="AWI08029.1"/>
    <property type="molecule type" value="Genomic_DNA"/>
</dbReference>
<keyword evidence="6" id="KW-0067">ATP-binding</keyword>
<reference evidence="8 9" key="1">
    <citation type="journal article" date="2018" name="Syst. Appl. Microbiol.">
        <title>Ereboglobus luteus gen. nov. sp. nov. from cockroach guts, and new insights into the oxygen relationship of the genera Opitutus and Didymococcus (Verrucomicrobia: Opitutaceae).</title>
        <authorList>
            <person name="Tegtmeier D."/>
            <person name="Belitz A."/>
            <person name="Radek R."/>
            <person name="Heimerl T."/>
            <person name="Brune A."/>
        </authorList>
    </citation>
    <scope>NUCLEOTIDE SEQUENCE [LARGE SCALE GENOMIC DNA]</scope>
    <source>
        <strain evidence="8 9">Ho45</strain>
    </source>
</reference>